<gene>
    <name evidence="2" type="ORF">MKP09_24080</name>
</gene>
<comment type="caution">
    <text evidence="2">The sequence shown here is derived from an EMBL/GenBank/DDBJ whole genome shotgun (WGS) entry which is preliminary data.</text>
</comment>
<feature type="transmembrane region" description="Helical" evidence="1">
    <location>
        <begin position="22"/>
        <end position="43"/>
    </location>
</feature>
<evidence type="ECO:0000313" key="3">
    <source>
        <dbReference type="Proteomes" id="UP001202248"/>
    </source>
</evidence>
<sequence>MQVITKPATNMLDTFINAIPSIVYAIIILLAAAIGGKFLTGLLRELLISLGADKLSEKLQLNNVLGSISLVKVITNIAYFFIIYIGIVEASKQLGLMEVVDVLDNVLAVAGKIVFGLLILALGNVVANFVTGLFLKNKNANKLTSAIIRGAIIIIFLAMGLHAMGIANDIIELAFGLSLGAIAVAFALSFGLGGREAAGQEVKEFFSKLKNKE</sequence>
<name>A0ABS9SQW6_9BACT</name>
<dbReference type="EMBL" id="JAKWBL010000004">
    <property type="protein sequence ID" value="MCH5600775.1"/>
    <property type="molecule type" value="Genomic_DNA"/>
</dbReference>
<keyword evidence="3" id="KW-1185">Reference proteome</keyword>
<dbReference type="RefSeq" id="WP_240833171.1">
    <property type="nucleotide sequence ID" value="NZ_JAKWBL010000004.1"/>
</dbReference>
<feature type="transmembrane region" description="Helical" evidence="1">
    <location>
        <begin position="64"/>
        <end position="87"/>
    </location>
</feature>
<accession>A0ABS9SQW6</accession>
<feature type="transmembrane region" description="Helical" evidence="1">
    <location>
        <begin position="107"/>
        <end position="135"/>
    </location>
</feature>
<organism evidence="2 3">
    <name type="scientific">Niabella ginsengisoli</name>
    <dbReference type="NCBI Taxonomy" id="522298"/>
    <lineage>
        <taxon>Bacteria</taxon>
        <taxon>Pseudomonadati</taxon>
        <taxon>Bacteroidota</taxon>
        <taxon>Chitinophagia</taxon>
        <taxon>Chitinophagales</taxon>
        <taxon>Chitinophagaceae</taxon>
        <taxon>Niabella</taxon>
    </lineage>
</organism>
<feature type="transmembrane region" description="Helical" evidence="1">
    <location>
        <begin position="147"/>
        <end position="167"/>
    </location>
</feature>
<dbReference type="Pfam" id="PF05552">
    <property type="entry name" value="MS_channel_1st_1"/>
    <property type="match status" value="1"/>
</dbReference>
<dbReference type="InterPro" id="IPR008910">
    <property type="entry name" value="MSC_TM_helix"/>
</dbReference>
<keyword evidence="1" id="KW-0812">Transmembrane</keyword>
<evidence type="ECO:0000313" key="2">
    <source>
        <dbReference type="EMBL" id="MCH5600775.1"/>
    </source>
</evidence>
<proteinExistence type="predicted"/>
<dbReference type="Proteomes" id="UP001202248">
    <property type="component" value="Unassembled WGS sequence"/>
</dbReference>
<evidence type="ECO:0000256" key="1">
    <source>
        <dbReference type="SAM" id="Phobius"/>
    </source>
</evidence>
<reference evidence="2 3" key="1">
    <citation type="submission" date="2022-02" db="EMBL/GenBank/DDBJ databases">
        <authorList>
            <person name="Min J."/>
        </authorList>
    </citation>
    <scope>NUCLEOTIDE SEQUENCE [LARGE SCALE GENOMIC DNA]</scope>
    <source>
        <strain evidence="2 3">GR10-1</strain>
    </source>
</reference>
<feature type="transmembrane region" description="Helical" evidence="1">
    <location>
        <begin position="173"/>
        <end position="193"/>
    </location>
</feature>
<protein>
    <submittedName>
        <fullName evidence="2">Mechanosensitive ion channel</fullName>
    </submittedName>
</protein>
<keyword evidence="1" id="KW-0472">Membrane</keyword>
<keyword evidence="1" id="KW-1133">Transmembrane helix</keyword>
<dbReference type="NCBIfam" id="NF033912">
    <property type="entry name" value="msc"/>
    <property type="match status" value="1"/>
</dbReference>